<reference evidence="3 4" key="1">
    <citation type="submission" date="2015-04" db="EMBL/GenBank/DDBJ databases">
        <title>Whole genome shotgun sequence of Flavihumibacter petaseus NBRC 106054.</title>
        <authorList>
            <person name="Miyazawa S."/>
            <person name="Hosoyama A."/>
            <person name="Hashimoto M."/>
            <person name="Noguchi M."/>
            <person name="Tsuchikane K."/>
            <person name="Ohji S."/>
            <person name="Yamazoe A."/>
            <person name="Ichikawa N."/>
            <person name="Kimura A."/>
            <person name="Fujita N."/>
        </authorList>
    </citation>
    <scope>NUCLEOTIDE SEQUENCE [LARGE SCALE GENOMIC DNA]</scope>
    <source>
        <strain evidence="3 4">NBRC 106054</strain>
    </source>
</reference>
<proteinExistence type="predicted"/>
<dbReference type="SUPFAM" id="SSF56601">
    <property type="entry name" value="beta-lactamase/transpeptidase-like"/>
    <property type="match status" value="1"/>
</dbReference>
<dbReference type="InterPro" id="IPR001466">
    <property type="entry name" value="Beta-lactam-related"/>
</dbReference>
<name>A0A0E9MVX4_9BACT</name>
<dbReference type="Pfam" id="PF00144">
    <property type="entry name" value="Beta-lactamase"/>
    <property type="match status" value="1"/>
</dbReference>
<dbReference type="Gene3D" id="3.40.710.10">
    <property type="entry name" value="DD-peptidase/beta-lactamase superfamily"/>
    <property type="match status" value="1"/>
</dbReference>
<organism evidence="3 4">
    <name type="scientific">Flavihumibacter petaseus NBRC 106054</name>
    <dbReference type="NCBI Taxonomy" id="1220578"/>
    <lineage>
        <taxon>Bacteria</taxon>
        <taxon>Pseudomonadati</taxon>
        <taxon>Bacteroidota</taxon>
        <taxon>Chitinophagia</taxon>
        <taxon>Chitinophagales</taxon>
        <taxon>Chitinophagaceae</taxon>
        <taxon>Flavihumibacter</taxon>
    </lineage>
</organism>
<evidence type="ECO:0000313" key="4">
    <source>
        <dbReference type="Proteomes" id="UP000033121"/>
    </source>
</evidence>
<feature type="chain" id="PRO_5002429799" description="Beta-lactamase-related domain-containing protein" evidence="1">
    <location>
        <begin position="21"/>
        <end position="362"/>
    </location>
</feature>
<evidence type="ECO:0000313" key="3">
    <source>
        <dbReference type="EMBL" id="GAO41744.1"/>
    </source>
</evidence>
<evidence type="ECO:0000256" key="1">
    <source>
        <dbReference type="SAM" id="SignalP"/>
    </source>
</evidence>
<feature type="domain" description="Beta-lactamase-related" evidence="2">
    <location>
        <begin position="40"/>
        <end position="334"/>
    </location>
</feature>
<dbReference type="InterPro" id="IPR012338">
    <property type="entry name" value="Beta-lactam/transpept-like"/>
</dbReference>
<dbReference type="STRING" id="1220578.FPE01S_01_07580"/>
<accession>A0A0E9MVX4</accession>
<dbReference type="EMBL" id="BBWV01000001">
    <property type="protein sequence ID" value="GAO41744.1"/>
    <property type="molecule type" value="Genomic_DNA"/>
</dbReference>
<dbReference type="OrthoDB" id="9793489at2"/>
<keyword evidence="4" id="KW-1185">Reference proteome</keyword>
<comment type="caution">
    <text evidence="3">The sequence shown here is derived from an EMBL/GenBank/DDBJ whole genome shotgun (WGS) entry which is preliminary data.</text>
</comment>
<protein>
    <recommendedName>
        <fullName evidence="2">Beta-lactamase-related domain-containing protein</fullName>
    </recommendedName>
</protein>
<feature type="signal peptide" evidence="1">
    <location>
        <begin position="1"/>
        <end position="20"/>
    </location>
</feature>
<dbReference type="InterPro" id="IPR050491">
    <property type="entry name" value="AmpC-like"/>
</dbReference>
<keyword evidence="1" id="KW-0732">Signal</keyword>
<gene>
    <name evidence="3" type="ORF">FPE01S_01_07580</name>
</gene>
<dbReference type="RefSeq" id="WP_157473885.1">
    <property type="nucleotide sequence ID" value="NZ_BBWV01000001.1"/>
</dbReference>
<sequence length="362" mass="39558">MSIRIVITVLFGWLLTSASAQTKKTLQQADSLLLANYPKNEPGVAVAMISGGHIVFSKGYGLASLETRQPIDPKTVFNIASLTKEFTATAIRKLAAEGKLRLEDTIGRYISGLAPAIGSQVTIKAMLSHGSGMTDHYGFVDTTGIKHATDADVLAAVKKTDSLYFSPGTAFRYSNTAYCLLALVVEKVTGQSFAGYMQQALLLPAGMKHSFVWQPGSQLNPAATGYDLSENKTWVPSGPQENRFFSTEGDGGLYTNTEDYAQWFEHTIRRQPIAIQQPITAKPHMGYGFGWFIDERDKPVSIYHSGSNGGFRSYVFAQPDAGFMLVLFSNRADKDIEQTAFGLLKLVLSAKKDLVPIQYLTN</sequence>
<dbReference type="Proteomes" id="UP000033121">
    <property type="component" value="Unassembled WGS sequence"/>
</dbReference>
<dbReference type="AlphaFoldDB" id="A0A0E9MVX4"/>
<dbReference type="PANTHER" id="PTHR46825:SF9">
    <property type="entry name" value="BETA-LACTAMASE-RELATED DOMAIN-CONTAINING PROTEIN"/>
    <property type="match status" value="1"/>
</dbReference>
<evidence type="ECO:0000259" key="2">
    <source>
        <dbReference type="Pfam" id="PF00144"/>
    </source>
</evidence>
<dbReference type="PANTHER" id="PTHR46825">
    <property type="entry name" value="D-ALANYL-D-ALANINE-CARBOXYPEPTIDASE/ENDOPEPTIDASE AMPH"/>
    <property type="match status" value="1"/>
</dbReference>